<gene>
    <name evidence="2" type="ORF">F2Q68_00010992</name>
</gene>
<feature type="region of interest" description="Disordered" evidence="1">
    <location>
        <begin position="78"/>
        <end position="101"/>
    </location>
</feature>
<dbReference type="EMBL" id="QGKW02000717">
    <property type="protein sequence ID" value="KAF2599569.1"/>
    <property type="molecule type" value="Genomic_DNA"/>
</dbReference>
<comment type="caution">
    <text evidence="2">The sequence shown here is derived from an EMBL/GenBank/DDBJ whole genome shotgun (WGS) entry which is preliminary data.</text>
</comment>
<proteinExistence type="predicted"/>
<name>A0A8S9KZ35_BRACR</name>
<dbReference type="AlphaFoldDB" id="A0A8S9KZ35"/>
<reference evidence="2" key="1">
    <citation type="submission" date="2019-12" db="EMBL/GenBank/DDBJ databases">
        <title>Genome sequencing and annotation of Brassica cretica.</title>
        <authorList>
            <person name="Studholme D.J."/>
            <person name="Sarris P.F."/>
        </authorList>
    </citation>
    <scope>NUCLEOTIDE SEQUENCE</scope>
    <source>
        <strain evidence="2">PFS-001/15</strain>
        <tissue evidence="2">Leaf</tissue>
    </source>
</reference>
<evidence type="ECO:0000313" key="3">
    <source>
        <dbReference type="Proteomes" id="UP000712281"/>
    </source>
</evidence>
<accession>A0A8S9KZ35</accession>
<sequence>MPEVFEFAFPEGFRESARADIEAFVRKNQLILDYEMALQKMASDLIEAKTVIETKDAEIAKLKKDALDKARGMVAERSRHYRERRQATETAAGLEEELENA</sequence>
<protein>
    <submittedName>
        <fullName evidence="2">Uncharacterized protein</fullName>
    </submittedName>
</protein>
<evidence type="ECO:0000313" key="2">
    <source>
        <dbReference type="EMBL" id="KAF2599569.1"/>
    </source>
</evidence>
<dbReference type="Proteomes" id="UP000712281">
    <property type="component" value="Unassembled WGS sequence"/>
</dbReference>
<evidence type="ECO:0000256" key="1">
    <source>
        <dbReference type="SAM" id="MobiDB-lite"/>
    </source>
</evidence>
<organism evidence="2 3">
    <name type="scientific">Brassica cretica</name>
    <name type="common">Mustard</name>
    <dbReference type="NCBI Taxonomy" id="69181"/>
    <lineage>
        <taxon>Eukaryota</taxon>
        <taxon>Viridiplantae</taxon>
        <taxon>Streptophyta</taxon>
        <taxon>Embryophyta</taxon>
        <taxon>Tracheophyta</taxon>
        <taxon>Spermatophyta</taxon>
        <taxon>Magnoliopsida</taxon>
        <taxon>eudicotyledons</taxon>
        <taxon>Gunneridae</taxon>
        <taxon>Pentapetalae</taxon>
        <taxon>rosids</taxon>
        <taxon>malvids</taxon>
        <taxon>Brassicales</taxon>
        <taxon>Brassicaceae</taxon>
        <taxon>Brassiceae</taxon>
        <taxon>Brassica</taxon>
    </lineage>
</organism>